<dbReference type="InterPro" id="IPR037152">
    <property type="entry name" value="L-asparaginase_N_sf"/>
</dbReference>
<feature type="domain" description="L-asparaginase N-terminal" evidence="5">
    <location>
        <begin position="2"/>
        <end position="181"/>
    </location>
</feature>
<dbReference type="Gene3D" id="3.40.50.40">
    <property type="match status" value="1"/>
</dbReference>
<dbReference type="SUPFAM" id="SSF53774">
    <property type="entry name" value="Glutaminase/Asparaginase"/>
    <property type="match status" value="1"/>
</dbReference>
<name>A0A420WYI2_9GAMM</name>
<protein>
    <submittedName>
        <fullName evidence="7">L-asparaginase</fullName>
    </submittedName>
</protein>
<dbReference type="Pfam" id="PF00710">
    <property type="entry name" value="Asparaginase"/>
    <property type="match status" value="1"/>
</dbReference>
<dbReference type="AlphaFoldDB" id="A0A420WYI2"/>
<evidence type="ECO:0000256" key="2">
    <source>
        <dbReference type="PIRSR" id="PIRSR001220-2"/>
    </source>
</evidence>
<dbReference type="InterPro" id="IPR041725">
    <property type="entry name" value="L-asparaginase_I"/>
</dbReference>
<evidence type="ECO:0000256" key="1">
    <source>
        <dbReference type="PIRSR" id="PIRSR001220-1"/>
    </source>
</evidence>
<dbReference type="CDD" id="cd08963">
    <property type="entry name" value="L-asparaginase_I"/>
    <property type="match status" value="1"/>
</dbReference>
<sequence>MIYTGGTIGMRPGHRGLEPGHDFEQRARVQLDRLPAERRAALPRFHCLAYRDPIDSSNTRPEHWARIAHDVLAHQHEYDGFVILHGTDTLAWTAASLSWQLAGLNKPIIVSGAQQPLEVESGDALANLEQALRFAACPGLAEVAVAFGGRLLRGDAARKWDTHAHQGFASPNANWLGEWLDHAPVLHVTRSRPPEGVCRPMPWPLEAPPRVARLALWPGIDSDMMARLLTPELQGLVLEVWGSGNVPEDPALLALLSTATRRGCLIVAISQCPHGSLAMTSYATGHALRTAGVIDGGAMTPEAVFTRLSHLLSLGLSPQQCRHHLVP</sequence>
<dbReference type="SMART" id="SM00870">
    <property type="entry name" value="Asparaginase"/>
    <property type="match status" value="1"/>
</dbReference>
<dbReference type="InterPro" id="IPR036152">
    <property type="entry name" value="Asp/glu_Ase-like_sf"/>
</dbReference>
<dbReference type="Pfam" id="PF17763">
    <property type="entry name" value="Asparaginase_C"/>
    <property type="match status" value="1"/>
</dbReference>
<evidence type="ECO:0000313" key="8">
    <source>
        <dbReference type="Proteomes" id="UP000281975"/>
    </source>
</evidence>
<keyword evidence="8" id="KW-1185">Reference proteome</keyword>
<dbReference type="PROSITE" id="PS00917">
    <property type="entry name" value="ASN_GLN_ASE_2"/>
    <property type="match status" value="1"/>
</dbReference>
<dbReference type="InterPro" id="IPR006034">
    <property type="entry name" value="Asparaginase/glutaminase-like"/>
</dbReference>
<accession>A0A420WYI2</accession>
<organism evidence="7 8">
    <name type="scientific">Kushneria sinocarnis</name>
    <dbReference type="NCBI Taxonomy" id="595502"/>
    <lineage>
        <taxon>Bacteria</taxon>
        <taxon>Pseudomonadati</taxon>
        <taxon>Pseudomonadota</taxon>
        <taxon>Gammaproteobacteria</taxon>
        <taxon>Oceanospirillales</taxon>
        <taxon>Halomonadaceae</taxon>
        <taxon>Kushneria</taxon>
    </lineage>
</organism>
<feature type="region of interest" description="Disordered" evidence="4">
    <location>
        <begin position="1"/>
        <end position="20"/>
    </location>
</feature>
<dbReference type="PIRSF" id="PIRSF001220">
    <property type="entry name" value="L-ASNase_gatD"/>
    <property type="match status" value="1"/>
</dbReference>
<dbReference type="PRINTS" id="PR00139">
    <property type="entry name" value="ASNGLNASE"/>
</dbReference>
<evidence type="ECO:0000313" key="7">
    <source>
        <dbReference type="EMBL" id="RKR06282.1"/>
    </source>
</evidence>
<dbReference type="InterPro" id="IPR027474">
    <property type="entry name" value="L-asparaginase_N"/>
</dbReference>
<evidence type="ECO:0000256" key="3">
    <source>
        <dbReference type="PROSITE-ProRule" id="PRU10100"/>
    </source>
</evidence>
<dbReference type="PANTHER" id="PTHR11707:SF28">
    <property type="entry name" value="60 KDA LYSOPHOSPHOLIPASE"/>
    <property type="match status" value="1"/>
</dbReference>
<dbReference type="GO" id="GO:0004067">
    <property type="term" value="F:asparaginase activity"/>
    <property type="evidence" value="ECO:0007669"/>
    <property type="project" value="UniProtKB-UniRule"/>
</dbReference>
<dbReference type="EMBL" id="RBIN01000003">
    <property type="protein sequence ID" value="RKR06282.1"/>
    <property type="molecule type" value="Genomic_DNA"/>
</dbReference>
<gene>
    <name evidence="7" type="ORF">C7446_1221</name>
</gene>
<dbReference type="PANTHER" id="PTHR11707">
    <property type="entry name" value="L-ASPARAGINASE"/>
    <property type="match status" value="1"/>
</dbReference>
<feature type="active site" evidence="3">
    <location>
        <position position="87"/>
    </location>
</feature>
<dbReference type="InterPro" id="IPR040919">
    <property type="entry name" value="Asparaginase_C"/>
</dbReference>
<dbReference type="RefSeq" id="WP_245977718.1">
    <property type="nucleotide sequence ID" value="NZ_RBIN01000003.1"/>
</dbReference>
<dbReference type="PROSITE" id="PS51732">
    <property type="entry name" value="ASN_GLN_ASE_3"/>
    <property type="match status" value="1"/>
</dbReference>
<feature type="active site" description="O-isoaspartyl threonine intermediate" evidence="1">
    <location>
        <position position="7"/>
    </location>
</feature>
<evidence type="ECO:0000259" key="6">
    <source>
        <dbReference type="Pfam" id="PF17763"/>
    </source>
</evidence>
<dbReference type="InterPro" id="IPR027473">
    <property type="entry name" value="L-asparaginase_C"/>
</dbReference>
<dbReference type="PIRSF" id="PIRSF500176">
    <property type="entry name" value="L_ASNase"/>
    <property type="match status" value="1"/>
</dbReference>
<evidence type="ECO:0000256" key="4">
    <source>
        <dbReference type="SAM" id="MobiDB-lite"/>
    </source>
</evidence>
<feature type="binding site" evidence="2">
    <location>
        <begin position="87"/>
        <end position="88"/>
    </location>
    <ligand>
        <name>substrate</name>
    </ligand>
</feature>
<feature type="binding site" evidence="2">
    <location>
        <position position="56"/>
    </location>
    <ligand>
        <name>substrate</name>
    </ligand>
</feature>
<dbReference type="Proteomes" id="UP000281975">
    <property type="component" value="Unassembled WGS sequence"/>
</dbReference>
<comment type="caution">
    <text evidence="7">The sequence shown here is derived from an EMBL/GenBank/DDBJ whole genome shotgun (WGS) entry which is preliminary data.</text>
</comment>
<reference evidence="7 8" key="1">
    <citation type="submission" date="2018-10" db="EMBL/GenBank/DDBJ databases">
        <title>Genomic Encyclopedia of Type Strains, Phase IV (KMG-IV): sequencing the most valuable type-strain genomes for metagenomic binning, comparative biology and taxonomic classification.</title>
        <authorList>
            <person name="Goeker M."/>
        </authorList>
    </citation>
    <scope>NUCLEOTIDE SEQUENCE [LARGE SCALE GENOMIC DNA]</scope>
    <source>
        <strain evidence="7 8">DSM 23229</strain>
    </source>
</reference>
<proteinExistence type="predicted"/>
<dbReference type="Gene3D" id="3.40.50.1170">
    <property type="entry name" value="L-asparaginase, N-terminal domain"/>
    <property type="match status" value="1"/>
</dbReference>
<dbReference type="InterPro" id="IPR027475">
    <property type="entry name" value="Asparaginase/glutaminase_AS2"/>
</dbReference>
<evidence type="ECO:0000259" key="5">
    <source>
        <dbReference type="Pfam" id="PF00710"/>
    </source>
</evidence>
<feature type="domain" description="Asparaginase/glutaminase C-terminal" evidence="6">
    <location>
        <begin position="210"/>
        <end position="323"/>
    </location>
</feature>